<sequence length="247" mass="28817">MDWELNLIKFTLDQALDEIAYRCFRDIADQDYILARVSYRLNLPTNFNWCSLQAIEKYLKCILLLHRIEAKRIKHDLEKALEKIKSVKISDCSSQIEFQDSSIEFIKEINMRGQSRYLGKSIYAIPSDITRLDNCIFDIRRFAIKIIDQTYLEKTRDSKLTLFSDFCLDNGFLEAVVSRNQPAKDDLIFNNSNYGNFGLNMGFSAQNMPASYMGMSNDEYIELYQKLNTLIQVDSFKEIIAQLKNNT</sequence>
<accession>A0A378LPV2</accession>
<organism evidence="2 3">
    <name type="scientific">Legionella pneumophila</name>
    <dbReference type="NCBI Taxonomy" id="446"/>
    <lineage>
        <taxon>Bacteria</taxon>
        <taxon>Pseudomonadati</taxon>
        <taxon>Pseudomonadota</taxon>
        <taxon>Gammaproteobacteria</taxon>
        <taxon>Legionellales</taxon>
        <taxon>Legionellaceae</taxon>
        <taxon>Legionella</taxon>
    </lineage>
</organism>
<dbReference type="Gene3D" id="1.20.120.330">
    <property type="entry name" value="Nucleotidyltransferases domain 2"/>
    <property type="match status" value="1"/>
</dbReference>
<dbReference type="AlphaFoldDB" id="A0A378LPV2"/>
<evidence type="ECO:0000313" key="2">
    <source>
        <dbReference type="EMBL" id="STY27819.1"/>
    </source>
</evidence>
<dbReference type="EMBL" id="UGOL01000001">
    <property type="protein sequence ID" value="STX78308.1"/>
    <property type="molecule type" value="Genomic_DNA"/>
</dbReference>
<name>A0A378LPV2_LEGPN</name>
<gene>
    <name evidence="1" type="ORF">NCTC12000_00277</name>
    <name evidence="2" type="ORF">NCTC12000_03234</name>
</gene>
<proteinExistence type="predicted"/>
<reference evidence="2 3" key="1">
    <citation type="submission" date="2018-06" db="EMBL/GenBank/DDBJ databases">
        <authorList>
            <consortium name="Pathogen Informatics"/>
            <person name="Doyle S."/>
        </authorList>
    </citation>
    <scope>NUCLEOTIDE SEQUENCE [LARGE SCALE GENOMIC DNA]</scope>
    <source>
        <strain evidence="2 3">NCTC12000</strain>
    </source>
</reference>
<evidence type="ECO:0000313" key="1">
    <source>
        <dbReference type="EMBL" id="STX78308.1"/>
    </source>
</evidence>
<evidence type="ECO:0000313" key="3">
    <source>
        <dbReference type="Proteomes" id="UP000254631"/>
    </source>
</evidence>
<dbReference type="SUPFAM" id="SSF81593">
    <property type="entry name" value="Nucleotidyltransferase substrate binding subunit/domain"/>
    <property type="match status" value="1"/>
</dbReference>
<dbReference type="EMBL" id="UGOL01000002">
    <property type="protein sequence ID" value="STY27819.1"/>
    <property type="molecule type" value="Genomic_DNA"/>
</dbReference>
<evidence type="ECO:0008006" key="4">
    <source>
        <dbReference type="Google" id="ProtNLM"/>
    </source>
</evidence>
<protein>
    <recommendedName>
        <fullName evidence="4">HEPN domain-containing protein</fullName>
    </recommendedName>
</protein>
<dbReference type="Proteomes" id="UP000254631">
    <property type="component" value="Unassembled WGS sequence"/>
</dbReference>